<dbReference type="KEGG" id="vgu:HYG85_16725"/>
<protein>
    <recommendedName>
        <fullName evidence="3">isochorismate synthase</fullName>
        <ecNumber evidence="3">5.4.4.2</ecNumber>
    </recommendedName>
    <alternativeName>
        <fullName evidence="5">Isochorismate mutase</fullName>
    </alternativeName>
</protein>
<evidence type="ECO:0000256" key="4">
    <source>
        <dbReference type="ARBA" id="ARBA00023235"/>
    </source>
</evidence>
<evidence type="ECO:0000259" key="6">
    <source>
        <dbReference type="Pfam" id="PF00425"/>
    </source>
</evidence>
<dbReference type="PANTHER" id="PTHR42839">
    <property type="entry name" value="ISOCHORISMATE SYNTHASE ENTC"/>
    <property type="match status" value="1"/>
</dbReference>
<comment type="similarity">
    <text evidence="2">Belongs to the isochorismate synthase family.</text>
</comment>
<dbReference type="EC" id="5.4.4.2" evidence="3"/>
<gene>
    <name evidence="7" type="ORF">HYG85_16725</name>
</gene>
<dbReference type="InterPro" id="IPR005801">
    <property type="entry name" value="ADC_synthase"/>
</dbReference>
<dbReference type="AlphaFoldDB" id="A0A8J8MCP1"/>
<name>A0A8J8MCP1_9FIRM</name>
<reference evidence="7 8" key="1">
    <citation type="submission" date="2020-07" db="EMBL/GenBank/DDBJ databases">
        <title>Vallitalea guaymasensis genome.</title>
        <authorList>
            <person name="Postec A."/>
        </authorList>
    </citation>
    <scope>NUCLEOTIDE SEQUENCE [LARGE SCALE GENOMIC DNA]</scope>
    <source>
        <strain evidence="7 8">Ra1766G1</strain>
    </source>
</reference>
<comment type="catalytic activity">
    <reaction evidence="1">
        <text>chorismate = isochorismate</text>
        <dbReference type="Rhea" id="RHEA:18985"/>
        <dbReference type="ChEBI" id="CHEBI:29748"/>
        <dbReference type="ChEBI" id="CHEBI:29780"/>
        <dbReference type="EC" id="5.4.4.2"/>
    </reaction>
</comment>
<keyword evidence="4 7" id="KW-0413">Isomerase</keyword>
<dbReference type="RefSeq" id="WP_212690628.1">
    <property type="nucleotide sequence ID" value="NZ_CP058561.1"/>
</dbReference>
<dbReference type="InterPro" id="IPR004561">
    <property type="entry name" value="IsoChor_synthase"/>
</dbReference>
<evidence type="ECO:0000256" key="2">
    <source>
        <dbReference type="ARBA" id="ARBA00005297"/>
    </source>
</evidence>
<evidence type="ECO:0000313" key="8">
    <source>
        <dbReference type="Proteomes" id="UP000677305"/>
    </source>
</evidence>
<accession>A0A8J8MCP1</accession>
<evidence type="ECO:0000256" key="1">
    <source>
        <dbReference type="ARBA" id="ARBA00000799"/>
    </source>
</evidence>
<dbReference type="EMBL" id="CP058561">
    <property type="protein sequence ID" value="QUH30462.1"/>
    <property type="molecule type" value="Genomic_DNA"/>
</dbReference>
<evidence type="ECO:0000256" key="5">
    <source>
        <dbReference type="ARBA" id="ARBA00041564"/>
    </source>
</evidence>
<organism evidence="7 8">
    <name type="scientific">Vallitalea guaymasensis</name>
    <dbReference type="NCBI Taxonomy" id="1185412"/>
    <lineage>
        <taxon>Bacteria</taxon>
        <taxon>Bacillati</taxon>
        <taxon>Bacillota</taxon>
        <taxon>Clostridia</taxon>
        <taxon>Lachnospirales</taxon>
        <taxon>Vallitaleaceae</taxon>
        <taxon>Vallitalea</taxon>
    </lineage>
</organism>
<dbReference type="SUPFAM" id="SSF56322">
    <property type="entry name" value="ADC synthase"/>
    <property type="match status" value="1"/>
</dbReference>
<dbReference type="PANTHER" id="PTHR42839:SF1">
    <property type="entry name" value="ISOCHORISMATE SYNTHASE MENF"/>
    <property type="match status" value="1"/>
</dbReference>
<evidence type="ECO:0000256" key="3">
    <source>
        <dbReference type="ARBA" id="ARBA00012824"/>
    </source>
</evidence>
<keyword evidence="8" id="KW-1185">Reference proteome</keyword>
<proteinExistence type="inferred from homology"/>
<dbReference type="NCBIfam" id="TIGR00543">
    <property type="entry name" value="isochor_syn"/>
    <property type="match status" value="1"/>
</dbReference>
<sequence length="379" mass="44341">MYKEKSLNLNNIFSFWNDFQDEEKFLFYNPNEKEIIMGAKRLKTFKHNESFDGYKYIFSTKTFFDNVKDSIWNDFKSENIAFSYYLKIKDNKQTLYYQGIDRKFCDNTMDEEYYNYTLTNTDYDDWKELFNISYDKILTKKINKVVLSREVIVDLSKRPREECIIKRLIDNNSGNFIFAYSKGNKCFLGATPEILLEKKKNKIISHAVAGTLLKDKKNDSKNREEFLKDEKNSHEHDLVVSTIKKTLEKYGNNTYVSKRKLLEAKNLYHLHTELLTDSTDDIITWRDRLHPTPALGGTPRDIALEIIRKHETHERGMYASPIGLIDESGNGVFVVGIRSGMIEDDKLYGYAGCGIVKNSDCEKEYIETEGKLKTILECL</sequence>
<dbReference type="InterPro" id="IPR015890">
    <property type="entry name" value="Chorismate_C"/>
</dbReference>
<dbReference type="GO" id="GO:0009697">
    <property type="term" value="P:salicylic acid biosynthetic process"/>
    <property type="evidence" value="ECO:0007669"/>
    <property type="project" value="TreeGrafter"/>
</dbReference>
<feature type="domain" description="Chorismate-utilising enzyme C-terminal" evidence="6">
    <location>
        <begin position="124"/>
        <end position="371"/>
    </location>
</feature>
<dbReference type="Gene3D" id="3.60.120.10">
    <property type="entry name" value="Anthranilate synthase"/>
    <property type="match status" value="1"/>
</dbReference>
<dbReference type="Pfam" id="PF00425">
    <property type="entry name" value="Chorismate_bind"/>
    <property type="match status" value="1"/>
</dbReference>
<dbReference type="GO" id="GO:0008909">
    <property type="term" value="F:isochorismate synthase activity"/>
    <property type="evidence" value="ECO:0007669"/>
    <property type="project" value="UniProtKB-EC"/>
</dbReference>
<evidence type="ECO:0000313" key="7">
    <source>
        <dbReference type="EMBL" id="QUH30462.1"/>
    </source>
</evidence>
<dbReference type="Proteomes" id="UP000677305">
    <property type="component" value="Chromosome"/>
</dbReference>